<dbReference type="Proteomes" id="UP001358586">
    <property type="component" value="Chromosome 8"/>
</dbReference>
<evidence type="ECO:0000313" key="2">
    <source>
        <dbReference type="Proteomes" id="UP001358586"/>
    </source>
</evidence>
<evidence type="ECO:0000313" key="1">
    <source>
        <dbReference type="EMBL" id="KAK5812081.1"/>
    </source>
</evidence>
<dbReference type="PANTHER" id="PTHR34676">
    <property type="entry name" value="DUF4219 DOMAIN-CONTAINING PROTEIN-RELATED"/>
    <property type="match status" value="1"/>
</dbReference>
<dbReference type="EMBL" id="JARKNE010000008">
    <property type="protein sequence ID" value="KAK5812081.1"/>
    <property type="molecule type" value="Genomic_DNA"/>
</dbReference>
<accession>A0ABR0P3S7</accession>
<dbReference type="PANTHER" id="PTHR34676:SF8">
    <property type="entry name" value="TRANSMEMBRANE PROTEIN"/>
    <property type="match status" value="1"/>
</dbReference>
<dbReference type="Pfam" id="PF14223">
    <property type="entry name" value="Retrotran_gag_2"/>
    <property type="match status" value="1"/>
</dbReference>
<proteinExistence type="predicted"/>
<name>A0ABR0P3S7_GOSAR</name>
<keyword evidence="2" id="KW-1185">Reference proteome</keyword>
<protein>
    <submittedName>
        <fullName evidence="1">Uncharacterized protein</fullName>
    </submittedName>
</protein>
<reference evidence="1 2" key="1">
    <citation type="submission" date="2023-03" db="EMBL/GenBank/DDBJ databases">
        <title>WGS of Gossypium arboreum.</title>
        <authorList>
            <person name="Yu D."/>
        </authorList>
    </citation>
    <scope>NUCLEOTIDE SEQUENCE [LARGE SCALE GENOMIC DNA]</scope>
    <source>
        <tissue evidence="1">Leaf</tissue>
    </source>
</reference>
<organism evidence="1 2">
    <name type="scientific">Gossypium arboreum</name>
    <name type="common">Tree cotton</name>
    <name type="synonym">Gossypium nanking</name>
    <dbReference type="NCBI Taxonomy" id="29729"/>
    <lineage>
        <taxon>Eukaryota</taxon>
        <taxon>Viridiplantae</taxon>
        <taxon>Streptophyta</taxon>
        <taxon>Embryophyta</taxon>
        <taxon>Tracheophyta</taxon>
        <taxon>Spermatophyta</taxon>
        <taxon>Magnoliopsida</taxon>
        <taxon>eudicotyledons</taxon>
        <taxon>Gunneridae</taxon>
        <taxon>Pentapetalae</taxon>
        <taxon>rosids</taxon>
        <taxon>malvids</taxon>
        <taxon>Malvales</taxon>
        <taxon>Malvaceae</taxon>
        <taxon>Malvoideae</taxon>
        <taxon>Gossypium</taxon>
    </lineage>
</organism>
<comment type="caution">
    <text evidence="1">The sequence shown here is derived from an EMBL/GenBank/DDBJ whole genome shotgun (WGS) entry which is preliminary data.</text>
</comment>
<sequence>MHILFFAFDLEEYSRGSSCSNAKEIWDKLEVTYECTDQVKKFKVEIFNLNYEAFKMKPEEDIKVAVALKSTTNKDSESSEKVDEDKEVAMFARRFKRFMKPSKERRLQKKKGLKLESTMEKDPIIYYECKK</sequence>
<gene>
    <name evidence="1" type="ORF">PVK06_027481</name>
</gene>